<feature type="transmembrane region" description="Helical" evidence="7">
    <location>
        <begin position="176"/>
        <end position="193"/>
    </location>
</feature>
<dbReference type="EMBL" id="DPBP01000020">
    <property type="protein sequence ID" value="HCE17094.1"/>
    <property type="molecule type" value="Genomic_DNA"/>
</dbReference>
<dbReference type="GO" id="GO:0055085">
    <property type="term" value="P:transmembrane transport"/>
    <property type="evidence" value="ECO:0007669"/>
    <property type="project" value="InterPro"/>
</dbReference>
<dbReference type="OrthoDB" id="9798540at2"/>
<evidence type="ECO:0000256" key="2">
    <source>
        <dbReference type="ARBA" id="ARBA00008034"/>
    </source>
</evidence>
<name>A0A3D1JF76_9CHLR</name>
<organism evidence="8 9">
    <name type="scientific">Anaerolinea thermolimosa</name>
    <dbReference type="NCBI Taxonomy" id="229919"/>
    <lineage>
        <taxon>Bacteria</taxon>
        <taxon>Bacillati</taxon>
        <taxon>Chloroflexota</taxon>
        <taxon>Anaerolineae</taxon>
        <taxon>Anaerolineales</taxon>
        <taxon>Anaerolineaceae</taxon>
        <taxon>Anaerolinea</taxon>
    </lineage>
</organism>
<evidence type="ECO:0000313" key="8">
    <source>
        <dbReference type="EMBL" id="HCE17094.1"/>
    </source>
</evidence>
<evidence type="ECO:0000256" key="7">
    <source>
        <dbReference type="SAM" id="Phobius"/>
    </source>
</evidence>
<dbReference type="FunFam" id="1.10.3470.10:FF:000003">
    <property type="entry name" value="Iron ABC transporter permease SitD"/>
    <property type="match status" value="1"/>
</dbReference>
<feature type="transmembrane region" description="Helical" evidence="7">
    <location>
        <begin position="95"/>
        <end position="116"/>
    </location>
</feature>
<dbReference type="GO" id="GO:0071281">
    <property type="term" value="P:cellular response to iron ion"/>
    <property type="evidence" value="ECO:0007669"/>
    <property type="project" value="UniProtKB-ARBA"/>
</dbReference>
<feature type="transmembrane region" description="Helical" evidence="7">
    <location>
        <begin position="18"/>
        <end position="37"/>
    </location>
</feature>
<evidence type="ECO:0000256" key="1">
    <source>
        <dbReference type="ARBA" id="ARBA00004141"/>
    </source>
</evidence>
<dbReference type="InterPro" id="IPR001626">
    <property type="entry name" value="ABC_TroCD"/>
</dbReference>
<feature type="transmembrane region" description="Helical" evidence="7">
    <location>
        <begin position="223"/>
        <end position="240"/>
    </location>
</feature>
<dbReference type="Proteomes" id="UP000264141">
    <property type="component" value="Unassembled WGS sequence"/>
</dbReference>
<gene>
    <name evidence="8" type="ORF">DEQ80_04475</name>
</gene>
<keyword evidence="6" id="KW-0813">Transport</keyword>
<proteinExistence type="inferred from homology"/>
<evidence type="ECO:0000256" key="5">
    <source>
        <dbReference type="ARBA" id="ARBA00023136"/>
    </source>
</evidence>
<dbReference type="CDD" id="cd06550">
    <property type="entry name" value="TM_ABC_iron-siderophores_like"/>
    <property type="match status" value="1"/>
</dbReference>
<evidence type="ECO:0000313" key="9">
    <source>
        <dbReference type="Proteomes" id="UP000264141"/>
    </source>
</evidence>
<feature type="transmembrane region" description="Helical" evidence="7">
    <location>
        <begin position="136"/>
        <end position="155"/>
    </location>
</feature>
<evidence type="ECO:0000256" key="6">
    <source>
        <dbReference type="RuleBase" id="RU003943"/>
    </source>
</evidence>
<dbReference type="Gene3D" id="1.10.3470.10">
    <property type="entry name" value="ABC transporter involved in vitamin B12 uptake, BtuC"/>
    <property type="match status" value="1"/>
</dbReference>
<dbReference type="RefSeq" id="WP_062195436.1">
    <property type="nucleotide sequence ID" value="NZ_DF967965.1"/>
</dbReference>
<keyword evidence="4 7" id="KW-1133">Transmembrane helix</keyword>
<sequence>MMQWFLAPLGYTFMQRGLLAALIVGVVCAVIGSYVVLRSMAYLGDALAHAILPGVAVAYLMGGNLTLGALVAAILVALGIGALSRQGTIKEDTAIGILFAAALSLGVALISSIRSYAVDLSHILFGNVLGVSDKDLILTALLGAVILLTILLLYRPFLVLSFDPVLATTLRLPRELLRNLLLVLLALAIVVSLQTVGVGLVAAMLVTPAATAYLLARRLPAMMALAALFGALSSVTGMYASYYLNVASGAAIVLTATAFFLLAFFLAPRKGVLWGWVHRLRRSD</sequence>
<comment type="subcellular location">
    <subcellularLocation>
        <location evidence="6">Cell membrane</location>
        <topology evidence="6">Multi-pass membrane protein</topology>
    </subcellularLocation>
    <subcellularLocation>
        <location evidence="1">Membrane</location>
        <topology evidence="1">Multi-pass membrane protein</topology>
    </subcellularLocation>
</comment>
<dbReference type="PANTHER" id="PTHR30477:SF13">
    <property type="entry name" value="IRON TRANSPORT SYSTEM MEMBRANE PROTEIN HI_0360-RELATED"/>
    <property type="match status" value="1"/>
</dbReference>
<dbReference type="GO" id="GO:0043190">
    <property type="term" value="C:ATP-binding cassette (ABC) transporter complex"/>
    <property type="evidence" value="ECO:0007669"/>
    <property type="project" value="InterPro"/>
</dbReference>
<keyword evidence="5 7" id="KW-0472">Membrane</keyword>
<comment type="similarity">
    <text evidence="2 6">Belongs to the ABC-3 integral membrane protein family.</text>
</comment>
<dbReference type="SUPFAM" id="SSF81345">
    <property type="entry name" value="ABC transporter involved in vitamin B12 uptake, BtuC"/>
    <property type="match status" value="1"/>
</dbReference>
<comment type="caution">
    <text evidence="8">The sequence shown here is derived from an EMBL/GenBank/DDBJ whole genome shotgun (WGS) entry which is preliminary data.</text>
</comment>
<keyword evidence="3 6" id="KW-0812">Transmembrane</keyword>
<evidence type="ECO:0000256" key="4">
    <source>
        <dbReference type="ARBA" id="ARBA00022989"/>
    </source>
</evidence>
<dbReference type="Pfam" id="PF00950">
    <property type="entry name" value="ABC-3"/>
    <property type="match status" value="1"/>
</dbReference>
<accession>A0A3D1JF76</accession>
<dbReference type="AlphaFoldDB" id="A0A3D1JF76"/>
<protein>
    <submittedName>
        <fullName evidence="8">Metal ABC transporter permease</fullName>
    </submittedName>
</protein>
<dbReference type="InterPro" id="IPR037294">
    <property type="entry name" value="ABC_BtuC-like"/>
</dbReference>
<feature type="transmembrane region" description="Helical" evidence="7">
    <location>
        <begin position="246"/>
        <end position="267"/>
    </location>
</feature>
<dbReference type="GO" id="GO:0010043">
    <property type="term" value="P:response to zinc ion"/>
    <property type="evidence" value="ECO:0007669"/>
    <property type="project" value="TreeGrafter"/>
</dbReference>
<feature type="transmembrane region" description="Helical" evidence="7">
    <location>
        <begin position="57"/>
        <end position="83"/>
    </location>
</feature>
<reference evidence="8 9" key="1">
    <citation type="journal article" date="2018" name="Nat. Biotechnol.">
        <title>A standardized bacterial taxonomy based on genome phylogeny substantially revises the tree of life.</title>
        <authorList>
            <person name="Parks D.H."/>
            <person name="Chuvochina M."/>
            <person name="Waite D.W."/>
            <person name="Rinke C."/>
            <person name="Skarshewski A."/>
            <person name="Chaumeil P.A."/>
            <person name="Hugenholtz P."/>
        </authorList>
    </citation>
    <scope>NUCLEOTIDE SEQUENCE [LARGE SCALE GENOMIC DNA]</scope>
    <source>
        <strain evidence="8">UBA8781</strain>
    </source>
</reference>
<dbReference type="PANTHER" id="PTHR30477">
    <property type="entry name" value="ABC-TRANSPORTER METAL-BINDING PROTEIN"/>
    <property type="match status" value="1"/>
</dbReference>
<evidence type="ECO:0000256" key="3">
    <source>
        <dbReference type="ARBA" id="ARBA00022692"/>
    </source>
</evidence>
<dbReference type="STRING" id="229919.GCA_001050195_02920"/>